<dbReference type="GO" id="GO:0000055">
    <property type="term" value="P:ribosomal large subunit export from nucleus"/>
    <property type="evidence" value="ECO:0007669"/>
    <property type="project" value="UniProtKB-UniRule"/>
</dbReference>
<keyword evidence="7" id="KW-0175">Coiled coil</keyword>
<feature type="compositionally biased region" description="Basic and acidic residues" evidence="8">
    <location>
        <begin position="703"/>
        <end position="732"/>
    </location>
</feature>
<evidence type="ECO:0000256" key="4">
    <source>
        <dbReference type="ARBA" id="ARBA00022927"/>
    </source>
</evidence>
<dbReference type="GO" id="GO:0005730">
    <property type="term" value="C:nucleolus"/>
    <property type="evidence" value="ECO:0007669"/>
    <property type="project" value="UniProtKB-SubCell"/>
</dbReference>
<dbReference type="InParanoid" id="A0A1E5RHB6"/>
<dbReference type="Pfam" id="PF21638">
    <property type="entry name" value="SDA1_C"/>
    <property type="match status" value="1"/>
</dbReference>
<dbReference type="OrthoDB" id="2196187at2759"/>
<organism evidence="12 13">
    <name type="scientific">Hanseniaspora osmophila</name>
    <dbReference type="NCBI Taxonomy" id="56408"/>
    <lineage>
        <taxon>Eukaryota</taxon>
        <taxon>Fungi</taxon>
        <taxon>Dikarya</taxon>
        <taxon>Ascomycota</taxon>
        <taxon>Saccharomycotina</taxon>
        <taxon>Saccharomycetes</taxon>
        <taxon>Saccharomycodales</taxon>
        <taxon>Saccharomycodaceae</taxon>
        <taxon>Hanseniaspora</taxon>
    </lineage>
</organism>
<dbReference type="FunCoup" id="A0A1E5RHB6">
    <property type="interactions" value="1159"/>
</dbReference>
<evidence type="ECO:0000259" key="9">
    <source>
        <dbReference type="Pfam" id="PF05285"/>
    </source>
</evidence>
<feature type="domain" description="SDA1 C-terminal" evidence="11">
    <location>
        <begin position="727"/>
        <end position="773"/>
    </location>
</feature>
<comment type="subcellular location">
    <subcellularLocation>
        <location evidence="6">Nucleus</location>
        <location evidence="6">Nucleolus</location>
    </subcellularLocation>
</comment>
<feature type="compositionally biased region" description="Acidic residues" evidence="8">
    <location>
        <begin position="575"/>
        <end position="601"/>
    </location>
</feature>
<dbReference type="STRING" id="56408.A0A1E5RHB6"/>
<dbReference type="InterPro" id="IPR027312">
    <property type="entry name" value="Sda1"/>
</dbReference>
<dbReference type="PANTHER" id="PTHR12730">
    <property type="entry name" value="HSDA/SDA1-RELATED"/>
    <property type="match status" value="1"/>
</dbReference>
<dbReference type="Pfam" id="PF05285">
    <property type="entry name" value="SDA1_dom"/>
    <property type="match status" value="1"/>
</dbReference>
<evidence type="ECO:0000256" key="2">
    <source>
        <dbReference type="ARBA" id="ARBA00022448"/>
    </source>
</evidence>
<feature type="region of interest" description="Disordered" evidence="8">
    <location>
        <begin position="522"/>
        <end position="545"/>
    </location>
</feature>
<dbReference type="Pfam" id="PF08158">
    <property type="entry name" value="SDA1_HEAT"/>
    <property type="match status" value="1"/>
</dbReference>
<evidence type="ECO:0000256" key="5">
    <source>
        <dbReference type="ARBA" id="ARBA00023242"/>
    </source>
</evidence>
<feature type="compositionally biased region" description="Basic residues" evidence="8">
    <location>
        <begin position="733"/>
        <end position="754"/>
    </location>
</feature>
<dbReference type="InterPro" id="IPR048292">
    <property type="entry name" value="SDA1_C"/>
</dbReference>
<comment type="caution">
    <text evidence="12">The sequence shown here is derived from an EMBL/GenBank/DDBJ whole genome shotgun (WGS) entry which is preliminary data.</text>
</comment>
<keyword evidence="2 6" id="KW-0813">Transport</keyword>
<evidence type="ECO:0000256" key="3">
    <source>
        <dbReference type="ARBA" id="ARBA00022517"/>
    </source>
</evidence>
<dbReference type="GO" id="GO:0042273">
    <property type="term" value="P:ribosomal large subunit biogenesis"/>
    <property type="evidence" value="ECO:0007669"/>
    <property type="project" value="UniProtKB-UniRule"/>
</dbReference>
<feature type="compositionally biased region" description="Basic and acidic residues" evidence="8">
    <location>
        <begin position="623"/>
        <end position="639"/>
    </location>
</feature>
<accession>A0A1E5RHB6</accession>
<keyword evidence="5 6" id="KW-0539">Nucleus</keyword>
<evidence type="ECO:0000256" key="8">
    <source>
        <dbReference type="SAM" id="MobiDB-lite"/>
    </source>
</evidence>
<keyword evidence="3 6" id="KW-0690">Ribosome biogenesis</keyword>
<dbReference type="Proteomes" id="UP000095728">
    <property type="component" value="Unassembled WGS sequence"/>
</dbReference>
<evidence type="ECO:0000313" key="12">
    <source>
        <dbReference type="EMBL" id="OEJ86290.1"/>
    </source>
</evidence>
<evidence type="ECO:0000259" key="10">
    <source>
        <dbReference type="Pfam" id="PF08158"/>
    </source>
</evidence>
<evidence type="ECO:0000256" key="7">
    <source>
        <dbReference type="SAM" id="Coils"/>
    </source>
</evidence>
<comment type="similarity">
    <text evidence="1 6">Belongs to the SDA1 family.</text>
</comment>
<feature type="domain" description="SDA1 middle" evidence="9">
    <location>
        <begin position="581"/>
        <end position="708"/>
    </location>
</feature>
<feature type="region of interest" description="Disordered" evidence="8">
    <location>
        <begin position="571"/>
        <end position="639"/>
    </location>
</feature>
<keyword evidence="13" id="KW-1185">Reference proteome</keyword>
<reference evidence="13" key="1">
    <citation type="journal article" date="2016" name="Genome Announc.">
        <title>Genome sequences of three species of Hanseniaspora isolated from spontaneous wine fermentations.</title>
        <authorList>
            <person name="Sternes P.R."/>
            <person name="Lee D."/>
            <person name="Kutyna D.R."/>
            <person name="Borneman A.R."/>
        </authorList>
    </citation>
    <scope>NUCLEOTIDE SEQUENCE [LARGE SCALE GENOMIC DNA]</scope>
    <source>
        <strain evidence="13">AWRI3579</strain>
    </source>
</reference>
<protein>
    <recommendedName>
        <fullName evidence="6">Protein SDA1</fullName>
    </recommendedName>
</protein>
<feature type="compositionally biased region" description="Basic residues" evidence="8">
    <location>
        <begin position="762"/>
        <end position="775"/>
    </location>
</feature>
<feature type="region of interest" description="Disordered" evidence="8">
    <location>
        <begin position="703"/>
        <end position="775"/>
    </location>
</feature>
<dbReference type="AlphaFoldDB" id="A0A1E5RHB6"/>
<evidence type="ECO:0000259" key="11">
    <source>
        <dbReference type="Pfam" id="PF21638"/>
    </source>
</evidence>
<gene>
    <name evidence="12" type="ORF">AWRI3579_g1075</name>
</gene>
<dbReference type="InterPro" id="IPR007949">
    <property type="entry name" value="SDA1_MD"/>
</dbReference>
<feature type="coiled-coil region" evidence="7">
    <location>
        <begin position="282"/>
        <end position="336"/>
    </location>
</feature>
<comment type="function">
    <text evidence="6">Required for 60S pre-ribosomal subunits export to the cytoplasm.</text>
</comment>
<evidence type="ECO:0000256" key="6">
    <source>
        <dbReference type="RuleBase" id="RU365057"/>
    </source>
</evidence>
<sequence>MARTHRTRVVPTNVILLQNLIKRDPESYKEEFLQQYTHYQTLRDIFLLNGGATDGVSGSAFGDLDASATDGSSLLANSQADSSSTQEFLELIGFISSVCQCYPAETESFPQELKKLILEYHNVLPYDIKEKIITSLTMLRNKGVISPDMLIQVFFPLLSATANSNSAGNGSSLASSHSKLLKKLIYNNLVQLLRNCNNGKKKDPKLNKFTQALCFNMLDTDSDQGQSIWASKLTRELWKRGIWDDSRTVEIMSQAVIGGSTDIKVIMSGVFFFLGADKEREDQQAEDENQDSDEDLDTLRHRLQINKKTGKRAKKLNTALSKYSKKQKKLQAHQQQNFLNFSALHLLRDPQGFADKLFAMLNSGYSGQTHVKFQIEQKISIMQLLSRMIGSHKLIVLGIYTYFMKYLTPKQLNVTQILSACAQSSHDLVPPENVHVMVRKIADEFVSEGVSSEVCSAGLNTIREICTRQPLCMDETLLQDLTEYKGSKAKAVAMAAKGLITLYREVGPEMLKRKDRGKVASIGLQETKRAENDGDESSTKSKLKYGVENGNVHNIEGLELLAKWKADNEGAEGIADGEDNDKDWEIDSDSDSDADSDDPDGDWVTVESDKEYDVEMSDDDEESSTKTETKEEKEEKEQALQKKIIELSTTKILTPADFQKLEELKKEQGVRKLMGMSLNDNVVDSDGLVGRVKYRSSKEEKLASVMEGREGRDKFGSGKGKRENVRSTTNKEKARKKNFVMMIHKRGVQGKRKMSLRDKQRVLKAHITKQKKKGH</sequence>
<proteinExistence type="inferred from homology"/>
<feature type="domain" description="SDA1 N-terminal" evidence="10">
    <location>
        <begin position="94"/>
        <end position="488"/>
    </location>
</feature>
<dbReference type="PANTHER" id="PTHR12730:SF0">
    <property type="entry name" value="PROTEIN SDA1 HOMOLOG"/>
    <property type="match status" value="1"/>
</dbReference>
<evidence type="ECO:0000313" key="13">
    <source>
        <dbReference type="Proteomes" id="UP000095728"/>
    </source>
</evidence>
<keyword evidence="4 6" id="KW-0653">Protein transport</keyword>
<dbReference type="EMBL" id="LPNM01000006">
    <property type="protein sequence ID" value="OEJ86290.1"/>
    <property type="molecule type" value="Genomic_DNA"/>
</dbReference>
<dbReference type="GO" id="GO:0015031">
    <property type="term" value="P:protein transport"/>
    <property type="evidence" value="ECO:0007669"/>
    <property type="project" value="UniProtKB-KW"/>
</dbReference>
<dbReference type="InterPro" id="IPR012977">
    <property type="entry name" value="SDA1_N"/>
</dbReference>
<name>A0A1E5RHB6_9ASCO</name>
<evidence type="ECO:0000256" key="1">
    <source>
        <dbReference type="ARBA" id="ARBA00005783"/>
    </source>
</evidence>